<feature type="region of interest" description="Disordered" evidence="1">
    <location>
        <begin position="483"/>
        <end position="505"/>
    </location>
</feature>
<gene>
    <name evidence="3" type="ORF">F3Y22_tig00002793pilonHSYRG00081</name>
</gene>
<dbReference type="PANTHER" id="PTHR47481:SF30">
    <property type="entry name" value="CCHC-TYPE DOMAIN-CONTAINING PROTEIN"/>
    <property type="match status" value="1"/>
</dbReference>
<evidence type="ECO:0000313" key="3">
    <source>
        <dbReference type="EMBL" id="KAE8731603.1"/>
    </source>
</evidence>
<keyword evidence="4" id="KW-1185">Reference proteome</keyword>
<dbReference type="Gene3D" id="3.60.20.10">
    <property type="entry name" value="Glutamine Phosphoribosylpyrophosphate, subunit 1, domain 1"/>
    <property type="match status" value="1"/>
</dbReference>
<sequence>MSNIGTGYDLSVTTFSPDSRVFQIKYAAKAIDNSVAGLPAEDRQIVARAKSEATNYQSILIAVMVLFAYSSSSQAWTFTEKRVNVVLDEMNFLLWKQHVLLTVRSHRLERLLNDSLPIPPEIVVNEHGETIANEAHEDFIAQDSALVFWLLSTISALMLPQFVGIESTAAIWNTILQFFANRSTTTIMNLHYKLQSMKKCLPREYQSFMAVITTTRESLSLDNVYSMLVDAETQITGFDSQPENFPMNAYVVQGRSVAGTTESIRGGRSGGRGRGRARLQCQLCGKNKHSIDRCWYRFDRDFPGVNAPSSSSRSRDESSTANCAILDSSGCSCCSAKFGMSVSNQPQAYVVSGEHWVVDSGATHNATPDASKMMSSSEFTGLDEMTGVVVPRGQQREGISHRITCPRTSELNGVVERKHRHLVELALVLLAQAALPFHFGYNSQHCGFQCLGQDGRVYISRHVKFDENVVSERVNTRVMVDSSIHPNTSSHAHEDSISQDGASSSIQGCDDNLAIQGITVEPINLEPTQLPTAIPEDLSSGHINGMWSLVQLLEGRTTVGCKWLFKIKRNSDGSVQRYKARLVAKGYSQVPGQDFKETFSPIDRFSTLNVILALAASGGWSLIQVDVNNAFLHGDLNEMSSCNNHLVLSNTLMMVVGWFANCKKLSMDCAKHHEIGMLNRKENMVKASFTFTPMVASSKLNKDKGHLFADAREFRSKLQVSTFSDADWGGCTDDRRSMSGHCVFIGENLVSWSAKKQKVVSRSTLEAEYRSLADAAAEVAWVDALLANLKVPRYKQAMIWCDNTSAIALMLIQCKKKREEYCELLHARDNQFYVCSCIHCWDRQRTPWRSSRNKTRRYHQRSKYENLKSGGRDANTYSGFLEKQQGQQ</sequence>
<evidence type="ECO:0000259" key="2">
    <source>
        <dbReference type="SMART" id="SM00948"/>
    </source>
</evidence>
<dbReference type="CDD" id="cd09272">
    <property type="entry name" value="RNase_HI_RT_Ty1"/>
    <property type="match status" value="1"/>
</dbReference>
<dbReference type="InterPro" id="IPR000426">
    <property type="entry name" value="Proteasome_asu_N"/>
</dbReference>
<dbReference type="AlphaFoldDB" id="A0A6A3CQY2"/>
<dbReference type="SUPFAM" id="SSF56235">
    <property type="entry name" value="N-terminal nucleophile aminohydrolases (Ntn hydrolases)"/>
    <property type="match status" value="1"/>
</dbReference>
<dbReference type="SMART" id="SM00948">
    <property type="entry name" value="Proteasome_A_N"/>
    <property type="match status" value="1"/>
</dbReference>
<dbReference type="InterPro" id="IPR029055">
    <property type="entry name" value="Ntn_hydrolases_N"/>
</dbReference>
<dbReference type="Pfam" id="PF07727">
    <property type="entry name" value="RVT_2"/>
    <property type="match status" value="1"/>
</dbReference>
<dbReference type="EMBL" id="VEPZ02000193">
    <property type="protein sequence ID" value="KAE8731603.1"/>
    <property type="molecule type" value="Genomic_DNA"/>
</dbReference>
<comment type="caution">
    <text evidence="3">The sequence shown here is derived from an EMBL/GenBank/DDBJ whole genome shotgun (WGS) entry which is preliminary data.</text>
</comment>
<feature type="domain" description="Proteasome alpha-type subunits" evidence="2">
    <location>
        <begin position="8"/>
        <end position="30"/>
    </location>
</feature>
<dbReference type="SUPFAM" id="SSF53098">
    <property type="entry name" value="Ribonuclease H-like"/>
    <property type="match status" value="1"/>
</dbReference>
<name>A0A6A3CQY2_HIBSY</name>
<dbReference type="InterPro" id="IPR012337">
    <property type="entry name" value="RNaseH-like_sf"/>
</dbReference>
<dbReference type="Pfam" id="PF10584">
    <property type="entry name" value="Proteasome_A_N"/>
    <property type="match status" value="1"/>
</dbReference>
<proteinExistence type="predicted"/>
<dbReference type="GO" id="GO:0019773">
    <property type="term" value="C:proteasome core complex, alpha-subunit complex"/>
    <property type="evidence" value="ECO:0007669"/>
    <property type="project" value="InterPro"/>
</dbReference>
<reference evidence="3" key="1">
    <citation type="submission" date="2019-09" db="EMBL/GenBank/DDBJ databases">
        <title>Draft genome information of white flower Hibiscus syriacus.</title>
        <authorList>
            <person name="Kim Y.-M."/>
        </authorList>
    </citation>
    <scope>NUCLEOTIDE SEQUENCE [LARGE SCALE GENOMIC DNA]</scope>
    <source>
        <strain evidence="3">YM2019G1</strain>
    </source>
</reference>
<dbReference type="GO" id="GO:0006511">
    <property type="term" value="P:ubiquitin-dependent protein catabolic process"/>
    <property type="evidence" value="ECO:0007669"/>
    <property type="project" value="InterPro"/>
</dbReference>
<feature type="compositionally biased region" description="Basic residues" evidence="1">
    <location>
        <begin position="851"/>
        <end position="861"/>
    </location>
</feature>
<feature type="region of interest" description="Disordered" evidence="1">
    <location>
        <begin position="851"/>
        <end position="888"/>
    </location>
</feature>
<protein>
    <recommendedName>
        <fullName evidence="2">Proteasome alpha-type subunits domain-containing protein</fullName>
    </recommendedName>
</protein>
<dbReference type="InterPro" id="IPR013103">
    <property type="entry name" value="RVT_2"/>
</dbReference>
<organism evidence="3 4">
    <name type="scientific">Hibiscus syriacus</name>
    <name type="common">Rose of Sharon</name>
    <dbReference type="NCBI Taxonomy" id="106335"/>
    <lineage>
        <taxon>Eukaryota</taxon>
        <taxon>Viridiplantae</taxon>
        <taxon>Streptophyta</taxon>
        <taxon>Embryophyta</taxon>
        <taxon>Tracheophyta</taxon>
        <taxon>Spermatophyta</taxon>
        <taxon>Magnoliopsida</taxon>
        <taxon>eudicotyledons</taxon>
        <taxon>Gunneridae</taxon>
        <taxon>Pentapetalae</taxon>
        <taxon>rosids</taxon>
        <taxon>malvids</taxon>
        <taxon>Malvales</taxon>
        <taxon>Malvaceae</taxon>
        <taxon>Malvoideae</taxon>
        <taxon>Hibiscus</taxon>
    </lineage>
</organism>
<accession>A0A6A3CQY2</accession>
<evidence type="ECO:0000313" key="4">
    <source>
        <dbReference type="Proteomes" id="UP000436088"/>
    </source>
</evidence>
<dbReference type="Proteomes" id="UP000436088">
    <property type="component" value="Unassembled WGS sequence"/>
</dbReference>
<dbReference type="PANTHER" id="PTHR47481">
    <property type="match status" value="1"/>
</dbReference>
<evidence type="ECO:0000256" key="1">
    <source>
        <dbReference type="SAM" id="MobiDB-lite"/>
    </source>
</evidence>